<dbReference type="AlphaFoldDB" id="A0A7Z2GNF4"/>
<dbReference type="InterPro" id="IPR036188">
    <property type="entry name" value="FAD/NAD-bd_sf"/>
</dbReference>
<evidence type="ECO:0000259" key="3">
    <source>
        <dbReference type="Pfam" id="PF01494"/>
    </source>
</evidence>
<organism evidence="4 5">
    <name type="scientific">Paraburkholderia acidisoli</name>
    <dbReference type="NCBI Taxonomy" id="2571748"/>
    <lineage>
        <taxon>Bacteria</taxon>
        <taxon>Pseudomonadati</taxon>
        <taxon>Pseudomonadota</taxon>
        <taxon>Betaproteobacteria</taxon>
        <taxon>Burkholderiales</taxon>
        <taxon>Burkholderiaceae</taxon>
        <taxon>Paraburkholderia</taxon>
    </lineage>
</organism>
<dbReference type="SUPFAM" id="SSF51905">
    <property type="entry name" value="FAD/NAD(P)-binding domain"/>
    <property type="match status" value="1"/>
</dbReference>
<dbReference type="Proteomes" id="UP000433577">
    <property type="component" value="Chromosome 3"/>
</dbReference>
<dbReference type="Gene3D" id="3.50.50.60">
    <property type="entry name" value="FAD/NAD(P)-binding domain"/>
    <property type="match status" value="1"/>
</dbReference>
<gene>
    <name evidence="4" type="ORF">FAZ98_24780</name>
</gene>
<dbReference type="PANTHER" id="PTHR13789:SF309">
    <property type="entry name" value="PUTATIVE (AFU_ORTHOLOGUE AFUA_6G14510)-RELATED"/>
    <property type="match status" value="1"/>
</dbReference>
<feature type="domain" description="FAD-binding" evidence="3">
    <location>
        <begin position="6"/>
        <end position="331"/>
    </location>
</feature>
<dbReference type="OrthoDB" id="5487740at2"/>
<dbReference type="PANTHER" id="PTHR13789">
    <property type="entry name" value="MONOOXYGENASE"/>
    <property type="match status" value="1"/>
</dbReference>
<evidence type="ECO:0000256" key="2">
    <source>
        <dbReference type="ARBA" id="ARBA00023033"/>
    </source>
</evidence>
<reference evidence="4 5" key="1">
    <citation type="submission" date="2019-12" db="EMBL/GenBank/DDBJ databases">
        <title>Paraburkholderia acidiphila 7Q-K02 sp. nov and Paraburkholderia acidisoli DHF22 sp. nov., two strains isolated from forest soil.</title>
        <authorList>
            <person name="Gao Z."/>
            <person name="Qiu L."/>
        </authorList>
    </citation>
    <scope>NUCLEOTIDE SEQUENCE [LARGE SCALE GENOMIC DNA]</scope>
    <source>
        <strain evidence="4 5">DHF22</strain>
    </source>
</reference>
<accession>A0A7Z2GNF4</accession>
<dbReference type="EMBL" id="CP046915">
    <property type="protein sequence ID" value="QGZ65011.1"/>
    <property type="molecule type" value="Genomic_DNA"/>
</dbReference>
<evidence type="ECO:0000313" key="5">
    <source>
        <dbReference type="Proteomes" id="UP000433577"/>
    </source>
</evidence>
<dbReference type="GO" id="GO:0071949">
    <property type="term" value="F:FAD binding"/>
    <property type="evidence" value="ECO:0007669"/>
    <property type="project" value="InterPro"/>
</dbReference>
<proteinExistence type="predicted"/>
<name>A0A7Z2GNF4_9BURK</name>
<keyword evidence="2" id="KW-0503">Monooxygenase</keyword>
<dbReference type="InterPro" id="IPR002938">
    <property type="entry name" value="FAD-bd"/>
</dbReference>
<dbReference type="KEGG" id="pacs:FAZ98_24780"/>
<dbReference type="Pfam" id="PF01494">
    <property type="entry name" value="FAD_binding_3"/>
    <property type="match status" value="1"/>
</dbReference>
<dbReference type="Gene3D" id="3.30.9.10">
    <property type="entry name" value="D-Amino Acid Oxidase, subunit A, domain 2"/>
    <property type="match status" value="1"/>
</dbReference>
<dbReference type="InterPro" id="IPR050493">
    <property type="entry name" value="FAD-dep_Monooxygenase_BioMet"/>
</dbReference>
<keyword evidence="5" id="KW-1185">Reference proteome</keyword>
<dbReference type="PRINTS" id="PR00420">
    <property type="entry name" value="RNGMNOXGNASE"/>
</dbReference>
<evidence type="ECO:0000256" key="1">
    <source>
        <dbReference type="ARBA" id="ARBA00023002"/>
    </source>
</evidence>
<sequence length="389" mass="42077">MNKTLSAIIAGGGLGGLAAATALAQRGWDVTVYERQSALRASGSGIYIWENGLRVLEALGAYDDAVRDAFEGVAFEQRDKHGAVIDSAPVGAERRLITVKRSQLLDSLRDAALRAGVKVVTSSEVIGATPRGELRFANGDLVRADLAIGVDGIWSRVREALGLETFHQQTVEGALRTVIERRPGDIAAADAGKYIENWNGNRRFLVTPINETQIYLALTCPESDRAARDTRIDKALWSEAFAQWAHLIDRIGPEVSWGVYSIIQCSAWSAGRTAILGDAAHAQPPNLGQGGGMAMQNGLALACALEGVERAEQIPAALEAWEARERPLVDHCQKWSTLYGEVAFLPDEVRSATVRAAMSNPWVIEQINRAAHHRPTGTRERRAMPASVA</sequence>
<evidence type="ECO:0000313" key="4">
    <source>
        <dbReference type="EMBL" id="QGZ65011.1"/>
    </source>
</evidence>
<keyword evidence="1" id="KW-0560">Oxidoreductase</keyword>
<protein>
    <submittedName>
        <fullName evidence="4">FAD-binding protein</fullName>
    </submittedName>
</protein>
<dbReference type="GO" id="GO:0004497">
    <property type="term" value="F:monooxygenase activity"/>
    <property type="evidence" value="ECO:0007669"/>
    <property type="project" value="UniProtKB-KW"/>
</dbReference>
<dbReference type="RefSeq" id="WP_158955005.1">
    <property type="nucleotide sequence ID" value="NZ_CP046915.1"/>
</dbReference>